<keyword evidence="2" id="KW-1185">Reference proteome</keyword>
<sequence>MFSLSLSPLGGTMSSACLTPLADMTSPSSSSPLGDMVSSSSLLSTACSSLISIPCHSPEVFFWIVIDCRKAIGFLGSLTPGRIPRVEQQLSTGTGRTEQI</sequence>
<dbReference type="HOGENOM" id="CLU_2306155_0_0_1"/>
<evidence type="ECO:0000313" key="1">
    <source>
        <dbReference type="EMBL" id="KIW39610.1"/>
    </source>
</evidence>
<dbReference type="EMBL" id="KN847339">
    <property type="protein sequence ID" value="KIW39610.1"/>
    <property type="molecule type" value="Genomic_DNA"/>
</dbReference>
<reference evidence="1 2" key="1">
    <citation type="submission" date="2015-01" db="EMBL/GenBank/DDBJ databases">
        <title>The Genome Sequence of Exophiala oligosperma CBS72588.</title>
        <authorList>
            <consortium name="The Broad Institute Genomics Platform"/>
            <person name="Cuomo C."/>
            <person name="de Hoog S."/>
            <person name="Gorbushina A."/>
            <person name="Stielow B."/>
            <person name="Teixiera M."/>
            <person name="Abouelleil A."/>
            <person name="Chapman S.B."/>
            <person name="Priest M."/>
            <person name="Young S.K."/>
            <person name="Wortman J."/>
            <person name="Nusbaum C."/>
            <person name="Birren B."/>
        </authorList>
    </citation>
    <scope>NUCLEOTIDE SEQUENCE [LARGE SCALE GENOMIC DNA]</scope>
    <source>
        <strain evidence="1 2">CBS 72588</strain>
    </source>
</reference>
<name>A0A0D2DB00_9EURO</name>
<dbReference type="GeneID" id="27360282"/>
<evidence type="ECO:0000313" key="2">
    <source>
        <dbReference type="Proteomes" id="UP000053342"/>
    </source>
</evidence>
<organism evidence="1 2">
    <name type="scientific">Exophiala oligosperma</name>
    <dbReference type="NCBI Taxonomy" id="215243"/>
    <lineage>
        <taxon>Eukaryota</taxon>
        <taxon>Fungi</taxon>
        <taxon>Dikarya</taxon>
        <taxon>Ascomycota</taxon>
        <taxon>Pezizomycotina</taxon>
        <taxon>Eurotiomycetes</taxon>
        <taxon>Chaetothyriomycetidae</taxon>
        <taxon>Chaetothyriales</taxon>
        <taxon>Herpotrichiellaceae</taxon>
        <taxon>Exophiala</taxon>
    </lineage>
</organism>
<protein>
    <submittedName>
        <fullName evidence="1">Uncharacterized protein</fullName>
    </submittedName>
</protein>
<dbReference type="RefSeq" id="XP_016259826.1">
    <property type="nucleotide sequence ID" value="XM_016409518.1"/>
</dbReference>
<dbReference type="VEuPathDB" id="FungiDB:PV06_08208"/>
<accession>A0A0D2DB00</accession>
<proteinExistence type="predicted"/>
<gene>
    <name evidence="1" type="ORF">PV06_08208</name>
</gene>
<dbReference type="AlphaFoldDB" id="A0A0D2DB00"/>
<dbReference type="Proteomes" id="UP000053342">
    <property type="component" value="Unassembled WGS sequence"/>
</dbReference>